<sequence>MNDYDIWFSLVKLSPKIKLKLINDFNNTQQIWYYGVHNKKTEYFNNTLINVLTCAWNDKEIDNVRRNLETNEIKSIQYYEDEYPQKLKNYDDAPYTLFYKGNIMPLNEGFNISVVGSRKYSNYGKDVTKIICSDLCASKVNIISGMAKGIDTFAHVSCLENDGYTCAVLGAGLDVIYPKENSKLFNEIVQKGAVISEFLPGTPPYAYNFPQRNRIISALGDIIIVIEAGEKSGSLITANLALEQGKDVMAVPGSIFSFESKGTNKLIKDGAFPLTSSNDIFDLLGIEIETKKNTTVRALNSKLNEKIYSIISDSPLHINDIIKITSIDIKQLYEVLFEMQIKNEVLCLSGNYYVRVNDKI</sequence>
<accession>A0ABS6BS02</accession>
<dbReference type="Pfam" id="PF02481">
    <property type="entry name" value="DNA_processg_A"/>
    <property type="match status" value="1"/>
</dbReference>
<name>A0ABS6BS02_9CLOT</name>
<dbReference type="InterPro" id="IPR003488">
    <property type="entry name" value="DprA"/>
</dbReference>
<organism evidence="3 4">
    <name type="scientific">Clostridium frigoris</name>
    <dbReference type="NCBI Taxonomy" id="205327"/>
    <lineage>
        <taxon>Bacteria</taxon>
        <taxon>Bacillati</taxon>
        <taxon>Bacillota</taxon>
        <taxon>Clostridia</taxon>
        <taxon>Eubacteriales</taxon>
        <taxon>Clostridiaceae</taxon>
        <taxon>Clostridium</taxon>
    </lineage>
</organism>
<protein>
    <submittedName>
        <fullName evidence="3">DNA-processing protein DprA</fullName>
    </submittedName>
</protein>
<dbReference type="InterPro" id="IPR057666">
    <property type="entry name" value="DrpA_SLOG"/>
</dbReference>
<dbReference type="PANTHER" id="PTHR43022">
    <property type="entry name" value="PROTEIN SMF"/>
    <property type="match status" value="1"/>
</dbReference>
<evidence type="ECO:0000313" key="4">
    <source>
        <dbReference type="Proteomes" id="UP000776252"/>
    </source>
</evidence>
<keyword evidence="4" id="KW-1185">Reference proteome</keyword>
<comment type="similarity">
    <text evidence="1">Belongs to the DprA/Smf family.</text>
</comment>
<evidence type="ECO:0000313" key="3">
    <source>
        <dbReference type="EMBL" id="MBU3159255.1"/>
    </source>
</evidence>
<reference evidence="3 4" key="1">
    <citation type="submission" date="2021-06" db="EMBL/GenBank/DDBJ databases">
        <title>Clostridia strains as spoilage organisms.</title>
        <authorList>
            <person name="Wambui J."/>
            <person name="Stephan R."/>
            <person name="Stevens M.J.A."/>
        </authorList>
    </citation>
    <scope>NUCLEOTIDE SEQUENCE [LARGE SCALE GENOMIC DNA]</scope>
    <source>
        <strain evidence="3 4">DSM 14204</strain>
    </source>
</reference>
<dbReference type="EMBL" id="JAHLDV010000007">
    <property type="protein sequence ID" value="MBU3159255.1"/>
    <property type="molecule type" value="Genomic_DNA"/>
</dbReference>
<proteinExistence type="inferred from homology"/>
<evidence type="ECO:0000256" key="1">
    <source>
        <dbReference type="ARBA" id="ARBA00006525"/>
    </source>
</evidence>
<dbReference type="NCBIfam" id="TIGR00732">
    <property type="entry name" value="dprA"/>
    <property type="match status" value="1"/>
</dbReference>
<comment type="caution">
    <text evidence="3">The sequence shown here is derived from an EMBL/GenBank/DDBJ whole genome shotgun (WGS) entry which is preliminary data.</text>
</comment>
<gene>
    <name evidence="3" type="primary">dprA</name>
    <name evidence="3" type="ORF">KPL37_05725</name>
</gene>
<feature type="domain" description="Smf/DprA SLOG" evidence="2">
    <location>
        <begin position="76"/>
        <end position="283"/>
    </location>
</feature>
<dbReference type="RefSeq" id="WP_216146453.1">
    <property type="nucleotide sequence ID" value="NZ_JAHLDV010000007.1"/>
</dbReference>
<dbReference type="Proteomes" id="UP000776252">
    <property type="component" value="Unassembled WGS sequence"/>
</dbReference>
<evidence type="ECO:0000259" key="2">
    <source>
        <dbReference type="Pfam" id="PF02481"/>
    </source>
</evidence>
<dbReference type="PANTHER" id="PTHR43022:SF1">
    <property type="entry name" value="PROTEIN SMF"/>
    <property type="match status" value="1"/>
</dbReference>